<evidence type="ECO:0000256" key="1">
    <source>
        <dbReference type="ARBA" id="ARBA00004442"/>
    </source>
</evidence>
<evidence type="ECO:0000259" key="5">
    <source>
        <dbReference type="Pfam" id="PF07715"/>
    </source>
</evidence>
<dbReference type="PANTHER" id="PTHR40980">
    <property type="entry name" value="PLUG DOMAIN-CONTAINING PROTEIN"/>
    <property type="match status" value="1"/>
</dbReference>
<dbReference type="Gene3D" id="2.170.130.10">
    <property type="entry name" value="TonB-dependent receptor, plug domain"/>
    <property type="match status" value="1"/>
</dbReference>
<keyword evidence="4" id="KW-0732">Signal</keyword>
<dbReference type="Proteomes" id="UP000267469">
    <property type="component" value="Unassembled WGS sequence"/>
</dbReference>
<gene>
    <name evidence="7" type="ORF">ED312_14240</name>
</gene>
<keyword evidence="3" id="KW-0998">Cell outer membrane</keyword>
<name>A0A3N0E8J1_SINP1</name>
<dbReference type="SUPFAM" id="SSF56935">
    <property type="entry name" value="Porins"/>
    <property type="match status" value="1"/>
</dbReference>
<feature type="domain" description="Outer membrane protein beta-barrel" evidence="6">
    <location>
        <begin position="367"/>
        <end position="766"/>
    </location>
</feature>
<comment type="caution">
    <text evidence="7">The sequence shown here is derived from an EMBL/GenBank/DDBJ whole genome shotgun (WGS) entry which is preliminary data.</text>
</comment>
<feature type="domain" description="TonB-dependent receptor plug" evidence="5">
    <location>
        <begin position="133"/>
        <end position="205"/>
    </location>
</feature>
<dbReference type="FunFam" id="2.60.40.1120:FF:000003">
    <property type="entry name" value="Outer membrane protein Omp121"/>
    <property type="match status" value="1"/>
</dbReference>
<dbReference type="InterPro" id="IPR037066">
    <property type="entry name" value="Plug_dom_sf"/>
</dbReference>
<evidence type="ECO:0000256" key="2">
    <source>
        <dbReference type="ARBA" id="ARBA00023136"/>
    </source>
</evidence>
<dbReference type="InterPro" id="IPR012910">
    <property type="entry name" value="Plug_dom"/>
</dbReference>
<organism evidence="7 8">
    <name type="scientific">Sinomicrobium pectinilyticum</name>
    <dbReference type="NCBI Taxonomy" id="1084421"/>
    <lineage>
        <taxon>Bacteria</taxon>
        <taxon>Pseudomonadati</taxon>
        <taxon>Bacteroidota</taxon>
        <taxon>Flavobacteriia</taxon>
        <taxon>Flavobacteriales</taxon>
        <taxon>Flavobacteriaceae</taxon>
        <taxon>Sinomicrobium</taxon>
    </lineage>
</organism>
<dbReference type="InterPro" id="IPR008969">
    <property type="entry name" value="CarboxyPept-like_regulatory"/>
</dbReference>
<keyword evidence="2" id="KW-0472">Membrane</keyword>
<dbReference type="SUPFAM" id="SSF49464">
    <property type="entry name" value="Carboxypeptidase regulatory domain-like"/>
    <property type="match status" value="1"/>
</dbReference>
<dbReference type="EMBL" id="RJTM01000099">
    <property type="protein sequence ID" value="RNL84099.1"/>
    <property type="molecule type" value="Genomic_DNA"/>
</dbReference>
<evidence type="ECO:0000256" key="4">
    <source>
        <dbReference type="SAM" id="SignalP"/>
    </source>
</evidence>
<dbReference type="Pfam" id="PF07715">
    <property type="entry name" value="Plug"/>
    <property type="match status" value="1"/>
</dbReference>
<evidence type="ECO:0000313" key="7">
    <source>
        <dbReference type="EMBL" id="RNL84099.1"/>
    </source>
</evidence>
<dbReference type="Gene3D" id="2.60.40.1120">
    <property type="entry name" value="Carboxypeptidase-like, regulatory domain"/>
    <property type="match status" value="1"/>
</dbReference>
<dbReference type="RefSeq" id="WP_123216689.1">
    <property type="nucleotide sequence ID" value="NZ_RJTM01000099.1"/>
</dbReference>
<accession>A0A3N0E8J1</accession>
<feature type="chain" id="PRO_5018061976" description="TonB-dependent receptor" evidence="4">
    <location>
        <begin position="21"/>
        <end position="786"/>
    </location>
</feature>
<dbReference type="InterPro" id="IPR041700">
    <property type="entry name" value="OMP_b-brl_3"/>
</dbReference>
<sequence>MKFSFCLLLNLLLLSQAAIAQKKTITGMVTDVKGQPLPGATVMVKESKNGTQTDLDGHYTIDVTGGAVLVFSYIGMSTIEIEVKTSSTINVELEENTRELDEVVVTFKKPLVEADKGKVTFNIASSAISSGVSALEMLKKVPGVSVSQDDEIMLRGATGVNVMIDGKMSYLSGNQLGILLRGLSAEEIEKIELITNPSAAYDAAGNSGIINIITKKSKARGYALSLKSSLSKGRSWMNNQNISGSINGKQWNVYASFDYNTPHRFRRGKSGNTITENGEEVILNRENQNPFNINFYTWKAGGSWQFAPRHRVGAHYHGYFDDFSSTKTSAIRKKRKDGSLFSSVYSTYELEEPYHYDAISVDYQFDIDSTGKKITADARYISYRNFSDGLMEGNHYNADGQLLHTNTMHIHQPGFIKIKSVQADADLPFPEFGIKAGLKFAEAGNDNNFRSEERTGDDFVEIPGLTNHFKYKEQIGAAYVSVSKTLGNAGIEAGLRLEHTRAEALLLDGSFANNWKYTRLFPNLSARYAWGDDHKLDLAVSRRINRPSYSNLNPVRWYNDEYFYFSGNPELVPEMGWLFSASYTFLEKYIFTTEYSKRNNYISRRLSYDDNGVAVRSQSANFSHFDRVDIQIIAPVQLSDSWDVQLFGGLNYTSYPVSQVVEEQILSKWASTFSVQQQIRFLEYYTLDLSLKYTSAELWGVYLTEDIFFADMGIKRSFFEGKLDAVFTLSDIFDSYREQGVSQSRITDYHYNDKPDSRRVGLTLRYHFGGNLVKEKTSKTDEQKRL</sequence>
<dbReference type="PANTHER" id="PTHR40980:SF4">
    <property type="entry name" value="TONB-DEPENDENT RECEPTOR-LIKE BETA-BARREL DOMAIN-CONTAINING PROTEIN"/>
    <property type="match status" value="1"/>
</dbReference>
<feature type="signal peptide" evidence="4">
    <location>
        <begin position="1"/>
        <end position="20"/>
    </location>
</feature>
<evidence type="ECO:0008006" key="9">
    <source>
        <dbReference type="Google" id="ProtNLM"/>
    </source>
</evidence>
<proteinExistence type="predicted"/>
<dbReference type="Pfam" id="PF14905">
    <property type="entry name" value="OMP_b-brl_3"/>
    <property type="match status" value="1"/>
</dbReference>
<dbReference type="GO" id="GO:0009279">
    <property type="term" value="C:cell outer membrane"/>
    <property type="evidence" value="ECO:0007669"/>
    <property type="project" value="UniProtKB-SubCell"/>
</dbReference>
<evidence type="ECO:0000313" key="8">
    <source>
        <dbReference type="Proteomes" id="UP000267469"/>
    </source>
</evidence>
<reference evidence="7 8" key="1">
    <citation type="submission" date="2018-10" db="EMBL/GenBank/DDBJ databases">
        <title>Sinomicrobium pectinilyticum sp. nov., a pectinase-producing bacterium isolated from alkaline and saline soil, and emended description of the genus Sinomicrobium.</title>
        <authorList>
            <person name="Cheng B."/>
            <person name="Li C."/>
            <person name="Lai Q."/>
            <person name="Du M."/>
            <person name="Shao Z."/>
            <person name="Xu P."/>
            <person name="Yang C."/>
        </authorList>
    </citation>
    <scope>NUCLEOTIDE SEQUENCE [LARGE SCALE GENOMIC DNA]</scope>
    <source>
        <strain evidence="7 8">5DNS001</strain>
    </source>
</reference>
<dbReference type="Pfam" id="PF13715">
    <property type="entry name" value="CarbopepD_reg_2"/>
    <property type="match status" value="1"/>
</dbReference>
<keyword evidence="8" id="KW-1185">Reference proteome</keyword>
<dbReference type="InterPro" id="IPR036942">
    <property type="entry name" value="Beta-barrel_TonB_sf"/>
</dbReference>
<comment type="subcellular location">
    <subcellularLocation>
        <location evidence="1">Cell outer membrane</location>
    </subcellularLocation>
</comment>
<evidence type="ECO:0000256" key="3">
    <source>
        <dbReference type="ARBA" id="ARBA00023237"/>
    </source>
</evidence>
<protein>
    <recommendedName>
        <fullName evidence="9">TonB-dependent receptor</fullName>
    </recommendedName>
</protein>
<dbReference type="Gene3D" id="2.40.170.20">
    <property type="entry name" value="TonB-dependent receptor, beta-barrel domain"/>
    <property type="match status" value="1"/>
</dbReference>
<evidence type="ECO:0000259" key="6">
    <source>
        <dbReference type="Pfam" id="PF14905"/>
    </source>
</evidence>
<dbReference type="OrthoDB" id="8764943at2"/>
<dbReference type="AlphaFoldDB" id="A0A3N0E8J1"/>